<sequence>INIVNQITVDNLFITPKTPIFTYIIINILNTDHATRLHRTAT</sequence>
<protein>
    <submittedName>
        <fullName evidence="1">Uncharacterized protein</fullName>
    </submittedName>
</protein>
<comment type="caution">
    <text evidence="1">The sequence shown here is derived from an EMBL/GenBank/DDBJ whole genome shotgun (WGS) entry which is preliminary data.</text>
</comment>
<evidence type="ECO:0000313" key="1">
    <source>
        <dbReference type="EMBL" id="KKM78498.1"/>
    </source>
</evidence>
<accession>A0A0F9K958</accession>
<feature type="non-terminal residue" evidence="1">
    <location>
        <position position="1"/>
    </location>
</feature>
<name>A0A0F9K958_9ZZZZ</name>
<organism evidence="1">
    <name type="scientific">marine sediment metagenome</name>
    <dbReference type="NCBI Taxonomy" id="412755"/>
    <lineage>
        <taxon>unclassified sequences</taxon>
        <taxon>metagenomes</taxon>
        <taxon>ecological metagenomes</taxon>
    </lineage>
</organism>
<reference evidence="1" key="1">
    <citation type="journal article" date="2015" name="Nature">
        <title>Complex archaea that bridge the gap between prokaryotes and eukaryotes.</title>
        <authorList>
            <person name="Spang A."/>
            <person name="Saw J.H."/>
            <person name="Jorgensen S.L."/>
            <person name="Zaremba-Niedzwiedzka K."/>
            <person name="Martijn J."/>
            <person name="Lind A.E."/>
            <person name="van Eijk R."/>
            <person name="Schleper C."/>
            <person name="Guy L."/>
            <person name="Ettema T.J."/>
        </authorList>
    </citation>
    <scope>NUCLEOTIDE SEQUENCE</scope>
</reference>
<gene>
    <name evidence="1" type="ORF">LCGC14_1359260</name>
</gene>
<dbReference type="AlphaFoldDB" id="A0A0F9K958"/>
<proteinExistence type="predicted"/>
<dbReference type="EMBL" id="LAZR01008481">
    <property type="protein sequence ID" value="KKM78498.1"/>
    <property type="molecule type" value="Genomic_DNA"/>
</dbReference>